<dbReference type="SUPFAM" id="SSF55545">
    <property type="entry name" value="beta-N-acetylhexosaminidase-like domain"/>
    <property type="match status" value="1"/>
</dbReference>
<dbReference type="GO" id="GO:0016020">
    <property type="term" value="C:membrane"/>
    <property type="evidence" value="ECO:0007669"/>
    <property type="project" value="TreeGrafter"/>
</dbReference>
<organism evidence="10 11">
    <name type="scientific">Salinimicrobium sediminis</name>
    <dbReference type="NCBI Taxonomy" id="1343891"/>
    <lineage>
        <taxon>Bacteria</taxon>
        <taxon>Pseudomonadati</taxon>
        <taxon>Bacteroidota</taxon>
        <taxon>Flavobacteriia</taxon>
        <taxon>Flavobacteriales</taxon>
        <taxon>Flavobacteriaceae</taxon>
        <taxon>Salinimicrobium</taxon>
    </lineage>
</organism>
<feature type="chain" id="PRO_5013307142" description="beta-N-acetylhexosaminidase" evidence="7">
    <location>
        <begin position="22"/>
        <end position="533"/>
    </location>
</feature>
<keyword evidence="7" id="KW-0732">Signal</keyword>
<dbReference type="SUPFAM" id="SSF51445">
    <property type="entry name" value="(Trans)glycosidases"/>
    <property type="match status" value="1"/>
</dbReference>
<comment type="similarity">
    <text evidence="2">Belongs to the glycosyl hydrolase 20 family.</text>
</comment>
<dbReference type="GO" id="GO:0005975">
    <property type="term" value="P:carbohydrate metabolic process"/>
    <property type="evidence" value="ECO:0007669"/>
    <property type="project" value="InterPro"/>
</dbReference>
<comment type="catalytic activity">
    <reaction evidence="1">
        <text>Hydrolysis of terminal non-reducing N-acetyl-D-hexosamine residues in N-acetyl-beta-D-hexosaminides.</text>
        <dbReference type="EC" id="3.2.1.52"/>
    </reaction>
</comment>
<dbReference type="InterPro" id="IPR017853">
    <property type="entry name" value="GH"/>
</dbReference>
<evidence type="ECO:0000256" key="4">
    <source>
        <dbReference type="ARBA" id="ARBA00022801"/>
    </source>
</evidence>
<name>A0A285X1Z7_9FLAO</name>
<evidence type="ECO:0000256" key="5">
    <source>
        <dbReference type="ARBA" id="ARBA00023295"/>
    </source>
</evidence>
<dbReference type="InterPro" id="IPR025705">
    <property type="entry name" value="Beta_hexosaminidase_sua/sub"/>
</dbReference>
<protein>
    <recommendedName>
        <fullName evidence="3">beta-N-acetylhexosaminidase</fullName>
        <ecNumber evidence="3">3.2.1.52</ecNumber>
    </recommendedName>
</protein>
<dbReference type="PANTHER" id="PTHR22600">
    <property type="entry name" value="BETA-HEXOSAMINIDASE"/>
    <property type="match status" value="1"/>
</dbReference>
<evidence type="ECO:0000259" key="8">
    <source>
        <dbReference type="Pfam" id="PF00728"/>
    </source>
</evidence>
<dbReference type="Gene3D" id="3.30.379.10">
    <property type="entry name" value="Chitobiase/beta-hexosaminidase domain 2-like"/>
    <property type="match status" value="1"/>
</dbReference>
<evidence type="ECO:0000256" key="1">
    <source>
        <dbReference type="ARBA" id="ARBA00001231"/>
    </source>
</evidence>
<dbReference type="AlphaFoldDB" id="A0A285X1Z7"/>
<dbReference type="Pfam" id="PF02838">
    <property type="entry name" value="Glyco_hydro_20b"/>
    <property type="match status" value="1"/>
</dbReference>
<dbReference type="EC" id="3.2.1.52" evidence="3"/>
<dbReference type="InterPro" id="IPR015882">
    <property type="entry name" value="HEX_bac_N"/>
</dbReference>
<evidence type="ECO:0000256" key="2">
    <source>
        <dbReference type="ARBA" id="ARBA00006285"/>
    </source>
</evidence>
<evidence type="ECO:0000256" key="6">
    <source>
        <dbReference type="PIRSR" id="PIRSR625705-1"/>
    </source>
</evidence>
<accession>A0A285X1Z7</accession>
<feature type="domain" description="Beta-hexosaminidase bacterial type N-terminal" evidence="9">
    <location>
        <begin position="38"/>
        <end position="166"/>
    </location>
</feature>
<keyword evidence="11" id="KW-1185">Reference proteome</keyword>
<proteinExistence type="inferred from homology"/>
<dbReference type="InterPro" id="IPR015883">
    <property type="entry name" value="Glyco_hydro_20_cat"/>
</dbReference>
<evidence type="ECO:0000313" key="11">
    <source>
        <dbReference type="Proteomes" id="UP000219193"/>
    </source>
</evidence>
<dbReference type="GO" id="GO:0030203">
    <property type="term" value="P:glycosaminoglycan metabolic process"/>
    <property type="evidence" value="ECO:0007669"/>
    <property type="project" value="TreeGrafter"/>
</dbReference>
<dbReference type="OrthoDB" id="9763537at2"/>
<dbReference type="GO" id="GO:0004563">
    <property type="term" value="F:beta-N-acetylhexosaminidase activity"/>
    <property type="evidence" value="ECO:0007669"/>
    <property type="project" value="UniProtKB-EC"/>
</dbReference>
<keyword evidence="5" id="KW-0326">Glycosidase</keyword>
<dbReference type="Pfam" id="PF00728">
    <property type="entry name" value="Glyco_hydro_20"/>
    <property type="match status" value="1"/>
</dbReference>
<reference evidence="11" key="1">
    <citation type="submission" date="2017-09" db="EMBL/GenBank/DDBJ databases">
        <authorList>
            <person name="Varghese N."/>
            <person name="Submissions S."/>
        </authorList>
    </citation>
    <scope>NUCLEOTIDE SEQUENCE [LARGE SCALE GENOMIC DNA]</scope>
    <source>
        <strain evidence="11">CGMCC 1.12641</strain>
    </source>
</reference>
<dbReference type="RefSeq" id="WP_097055124.1">
    <property type="nucleotide sequence ID" value="NZ_OCMF01000001.1"/>
</dbReference>
<gene>
    <name evidence="10" type="ORF">SAMN06296241_0913</name>
</gene>
<sequence length="533" mass="60441">MNYFFRSFCFLLLATIILSCGGTGHVETKETTAIPDEPALIPLPAQVNWENKVYVIPLKNNICYTGEAKEASEWLKTLISKAGFAVSTQPSGDCGNWKLIQDATLKETLGEEGYQLDISDDGVLLKAASNAGLFYGIQTLRQMFPAEIESGGLNAEVVLRQVFIEDQPEFSWRGTMVDVARSFFDLDYLKRHVDRMTLYKMNRLHLHLTDDQGWRIEIKSWPKLAEVGGKSSVRRGRSGFLTQEEYKELQDYALQRNIIIIPEIDMPGHIYAALMAYPELNCEEYSNLTPQRAIPPAIFQDYNVGWSKFCLDKPEIYEFVNDVIGEMAEITKGPWLHIGGDEIEDPRYEEFVIKADSIVQSYGKTTIGWEEVTKAQVSSGLISQQWHGKVESVVKDVKVIHSLCTGLYLDHANVPGQENTNNWCKKDGVSLENTYNFDNDNPNLIGVEAAVWSEFVLTDEMMDNRFWPRAIAAAEVGWTPGERRNFNEFARRLGKHGERLRALDINFYRTPDIEWGAEKGIPGVFSNIYPLSE</sequence>
<dbReference type="Gene3D" id="3.20.20.80">
    <property type="entry name" value="Glycosidases"/>
    <property type="match status" value="1"/>
</dbReference>
<dbReference type="Proteomes" id="UP000219193">
    <property type="component" value="Unassembled WGS sequence"/>
</dbReference>
<evidence type="ECO:0000256" key="7">
    <source>
        <dbReference type="SAM" id="SignalP"/>
    </source>
</evidence>
<dbReference type="InterPro" id="IPR029018">
    <property type="entry name" value="Hex-like_dom2"/>
</dbReference>
<feature type="signal peptide" evidence="7">
    <location>
        <begin position="1"/>
        <end position="21"/>
    </location>
</feature>
<feature type="domain" description="Glycoside hydrolase family 20 catalytic" evidence="8">
    <location>
        <begin position="170"/>
        <end position="349"/>
    </location>
</feature>
<dbReference type="PRINTS" id="PR00738">
    <property type="entry name" value="GLHYDRLASE20"/>
</dbReference>
<evidence type="ECO:0000313" key="10">
    <source>
        <dbReference type="EMBL" id="SOC79390.1"/>
    </source>
</evidence>
<dbReference type="PROSITE" id="PS51257">
    <property type="entry name" value="PROKAR_LIPOPROTEIN"/>
    <property type="match status" value="1"/>
</dbReference>
<evidence type="ECO:0000259" key="9">
    <source>
        <dbReference type="Pfam" id="PF02838"/>
    </source>
</evidence>
<dbReference type="EMBL" id="OCMF01000001">
    <property type="protein sequence ID" value="SOC79390.1"/>
    <property type="molecule type" value="Genomic_DNA"/>
</dbReference>
<keyword evidence="4" id="KW-0378">Hydrolase</keyword>
<feature type="active site" description="Proton donor" evidence="6">
    <location>
        <position position="342"/>
    </location>
</feature>
<evidence type="ECO:0000256" key="3">
    <source>
        <dbReference type="ARBA" id="ARBA00012663"/>
    </source>
</evidence>
<dbReference type="PANTHER" id="PTHR22600:SF57">
    <property type="entry name" value="BETA-N-ACETYLHEXOSAMINIDASE"/>
    <property type="match status" value="1"/>
</dbReference>